<dbReference type="PATRIC" id="fig|1307436.3.peg.993"/>
<keyword evidence="2 3" id="KW-0520">NAD</keyword>
<dbReference type="CDD" id="cd07085">
    <property type="entry name" value="ALDH_F6_MMSDH"/>
    <property type="match status" value="1"/>
</dbReference>
<evidence type="ECO:0000256" key="1">
    <source>
        <dbReference type="ARBA" id="ARBA00023002"/>
    </source>
</evidence>
<comment type="catalytic activity">
    <reaction evidence="3">
        <text>3-oxopropanoate + NAD(+) + CoA + H2O = hydrogencarbonate + acetyl-CoA + NADH + H(+)</text>
        <dbReference type="Rhea" id="RHEA:76615"/>
        <dbReference type="ChEBI" id="CHEBI:15377"/>
        <dbReference type="ChEBI" id="CHEBI:15378"/>
        <dbReference type="ChEBI" id="CHEBI:17544"/>
        <dbReference type="ChEBI" id="CHEBI:33190"/>
        <dbReference type="ChEBI" id="CHEBI:57287"/>
        <dbReference type="ChEBI" id="CHEBI:57288"/>
        <dbReference type="ChEBI" id="CHEBI:57540"/>
        <dbReference type="ChEBI" id="CHEBI:57945"/>
        <dbReference type="EC" id="1.2.1.27"/>
    </reaction>
</comment>
<dbReference type="Proteomes" id="UP000019270">
    <property type="component" value="Unassembled WGS sequence"/>
</dbReference>
<evidence type="ECO:0000256" key="3">
    <source>
        <dbReference type="HAMAP-Rule" id="MF_01670"/>
    </source>
</evidence>
<dbReference type="GO" id="GO:0018478">
    <property type="term" value="F:malonate-semialdehyde dehydrogenase (acetylating) activity"/>
    <property type="evidence" value="ECO:0007669"/>
    <property type="project" value="UniProtKB-UniRule"/>
</dbReference>
<accession>W7L9Z1</accession>
<comment type="caution">
    <text evidence="5">The sequence shown here is derived from an EMBL/GenBank/DDBJ whole genome shotgun (WGS) entry which is preliminary data.</text>
</comment>
<feature type="binding site" evidence="3">
    <location>
        <position position="154"/>
    </location>
    <ligand>
        <name>NAD(+)</name>
        <dbReference type="ChEBI" id="CHEBI:57540"/>
    </ligand>
</feature>
<evidence type="ECO:0000256" key="2">
    <source>
        <dbReference type="ARBA" id="ARBA00023027"/>
    </source>
</evidence>
<dbReference type="InterPro" id="IPR016160">
    <property type="entry name" value="Ald_DH_CS_CYS"/>
</dbReference>
<dbReference type="GO" id="GO:0006210">
    <property type="term" value="P:thymine catabolic process"/>
    <property type="evidence" value="ECO:0007669"/>
    <property type="project" value="TreeGrafter"/>
</dbReference>
<dbReference type="InterPro" id="IPR016162">
    <property type="entry name" value="Ald_DH_N"/>
</dbReference>
<reference evidence="5 6" key="2">
    <citation type="journal article" date="2016" name="Sci. Rep.">
        <title>A novel serine protease, Sep1, from Bacillus firmus DS-1 has nematicidal activity and degrades multiple intestinal-associated nematode proteins.</title>
        <authorList>
            <person name="Geng C."/>
            <person name="Nie X."/>
            <person name="Tang Z."/>
            <person name="Zhang Y."/>
            <person name="Lin J."/>
            <person name="Sun M."/>
            <person name="Peng D."/>
        </authorList>
    </citation>
    <scope>NUCLEOTIDE SEQUENCE [LARGE SCALE GENOMIC DNA]</scope>
    <source>
        <strain evidence="5 6">DS1</strain>
    </source>
</reference>
<comment type="function">
    <text evidence="3">Catalyzes the oxidation of malonate semialdehyde (MSA) and methylmalonate semialdehyde (MMSA) into acetyl-CoA and propanoyl-CoA, respectively. Is involved in a myo-inositol catabolic pathway. Bicarbonate, and not CO2, is the end-product of the enzymatic reaction.</text>
</comment>
<dbReference type="PANTHER" id="PTHR43866">
    <property type="entry name" value="MALONATE-SEMIALDEHYDE DEHYDROGENASE"/>
    <property type="match status" value="1"/>
</dbReference>
<feature type="binding site" evidence="3">
    <location>
        <position position="386"/>
    </location>
    <ligand>
        <name>NAD(+)</name>
        <dbReference type="ChEBI" id="CHEBI:57540"/>
    </ligand>
</feature>
<dbReference type="NCBIfam" id="TIGR01722">
    <property type="entry name" value="MMSDH"/>
    <property type="match status" value="1"/>
</dbReference>
<name>W7L9Z1_CYTFI</name>
<keyword evidence="1 3" id="KW-0560">Oxidoreductase</keyword>
<evidence type="ECO:0000313" key="6">
    <source>
        <dbReference type="Proteomes" id="UP000019270"/>
    </source>
</evidence>
<dbReference type="Gene3D" id="3.40.309.10">
    <property type="entry name" value="Aldehyde Dehydrogenase, Chain A, domain 2"/>
    <property type="match status" value="1"/>
</dbReference>
<dbReference type="HAMAP" id="MF_01670">
    <property type="entry name" value="IolA"/>
    <property type="match status" value="1"/>
</dbReference>
<dbReference type="FunFam" id="3.40.605.10:FF:000003">
    <property type="entry name" value="Methylmalonate-semialdehyde dehydrogenase [acylating]"/>
    <property type="match status" value="1"/>
</dbReference>
<feature type="binding site" evidence="3">
    <location>
        <position position="181"/>
    </location>
    <ligand>
        <name>NAD(+)</name>
        <dbReference type="ChEBI" id="CHEBI:57540"/>
    </ligand>
</feature>
<dbReference type="InterPro" id="IPR023510">
    <property type="entry name" value="MSDH_GmP_bac"/>
</dbReference>
<dbReference type="GO" id="GO:0019310">
    <property type="term" value="P:inositol catabolic process"/>
    <property type="evidence" value="ECO:0007669"/>
    <property type="project" value="UniProtKB-UniRule"/>
</dbReference>
<proteinExistence type="inferred from homology"/>
<dbReference type="Pfam" id="PF00171">
    <property type="entry name" value="Aldedh"/>
    <property type="match status" value="1"/>
</dbReference>
<dbReference type="EC" id="1.2.1.27" evidence="3"/>
<dbReference type="RefSeq" id="WP_035327710.1">
    <property type="nucleotide sequence ID" value="NZ_APVL01000003.1"/>
</dbReference>
<feature type="binding site" evidence="3">
    <location>
        <position position="178"/>
    </location>
    <ligand>
        <name>NAD(+)</name>
        <dbReference type="ChEBI" id="CHEBI:57540"/>
    </ligand>
</feature>
<dbReference type="GO" id="GO:0004491">
    <property type="term" value="F:methylmalonate-semialdehyde dehydrogenase (acylating, NAD) activity"/>
    <property type="evidence" value="ECO:0007669"/>
    <property type="project" value="UniProtKB-UniRule"/>
</dbReference>
<comment type="subunit">
    <text evidence="3">Homotetramer.</text>
</comment>
<dbReference type="UniPathway" id="UPA00076">
    <property type="reaction ID" value="UER00148"/>
</dbReference>
<evidence type="ECO:0000313" key="5">
    <source>
        <dbReference type="EMBL" id="EWG12057.1"/>
    </source>
</evidence>
<feature type="active site" description="Nucleophile" evidence="3">
    <location>
        <position position="286"/>
    </location>
</feature>
<dbReference type="GO" id="GO:0006574">
    <property type="term" value="P:L-valine catabolic process"/>
    <property type="evidence" value="ECO:0007669"/>
    <property type="project" value="TreeGrafter"/>
</dbReference>
<gene>
    <name evidence="3" type="primary">iolA</name>
    <name evidence="5" type="ORF">PBF_04658</name>
</gene>
<organism evidence="5 6">
    <name type="scientific">Cytobacillus firmus DS1</name>
    <dbReference type="NCBI Taxonomy" id="1307436"/>
    <lineage>
        <taxon>Bacteria</taxon>
        <taxon>Bacillati</taxon>
        <taxon>Bacillota</taxon>
        <taxon>Bacilli</taxon>
        <taxon>Bacillales</taxon>
        <taxon>Bacillaceae</taxon>
        <taxon>Cytobacillus</taxon>
    </lineage>
</organism>
<dbReference type="EMBL" id="APVL01000003">
    <property type="protein sequence ID" value="EWG12057.1"/>
    <property type="molecule type" value="Genomic_DNA"/>
</dbReference>
<dbReference type="PANTHER" id="PTHR43866:SF4">
    <property type="entry name" value="MALONATE-SEMIALDEHYDE DEHYDROGENASE"/>
    <property type="match status" value="1"/>
</dbReference>
<dbReference type="OrthoDB" id="9762913at2"/>
<dbReference type="FunFam" id="3.40.309.10:FF:000002">
    <property type="entry name" value="Methylmalonate-semialdehyde dehydrogenase (Acylating)"/>
    <property type="match status" value="1"/>
</dbReference>
<feature type="domain" description="Aldehyde dehydrogenase" evidence="4">
    <location>
        <begin position="17"/>
        <end position="480"/>
    </location>
</feature>
<reference evidence="6" key="1">
    <citation type="submission" date="2013-03" db="EMBL/GenBank/DDBJ databases">
        <title>Draft genome sequence of Bacillus firmus DS1.</title>
        <authorList>
            <person name="Peng D."/>
            <person name="Zhu L."/>
            <person name="Sun M."/>
        </authorList>
    </citation>
    <scope>NUCLEOTIDE SEQUENCE [LARGE SCALE GENOMIC DNA]</scope>
    <source>
        <strain evidence="6">DS1</strain>
    </source>
</reference>
<dbReference type="InterPro" id="IPR016163">
    <property type="entry name" value="Ald_DH_C"/>
</dbReference>
<comment type="catalytic activity">
    <reaction evidence="3">
        <text>2-methyl-3-oxopropanoate + NAD(+) + CoA + H2O = propanoyl-CoA + hydrogencarbonate + NADH + H(+)</text>
        <dbReference type="Rhea" id="RHEA:20804"/>
        <dbReference type="ChEBI" id="CHEBI:15377"/>
        <dbReference type="ChEBI" id="CHEBI:15378"/>
        <dbReference type="ChEBI" id="CHEBI:17544"/>
        <dbReference type="ChEBI" id="CHEBI:57287"/>
        <dbReference type="ChEBI" id="CHEBI:57392"/>
        <dbReference type="ChEBI" id="CHEBI:57540"/>
        <dbReference type="ChEBI" id="CHEBI:57700"/>
        <dbReference type="ChEBI" id="CHEBI:57945"/>
        <dbReference type="EC" id="1.2.1.27"/>
    </reaction>
</comment>
<protein>
    <recommendedName>
        <fullName evidence="3">Malonate-semialdehyde dehydrogenase</fullName>
        <shortName evidence="3">MSA dehydrogenase</shortName>
        <ecNumber evidence="3">1.2.1.27</ecNumber>
    </recommendedName>
    <alternativeName>
        <fullName evidence="3">Methylmalonate semialdehyde dehydrogenase</fullName>
        <shortName evidence="3">MMSA dehydrogenase</shortName>
        <shortName evidence="3">MSDH</shortName>
    </alternativeName>
</protein>
<comment type="caution">
    <text evidence="3">Lacks conserved residue(s) required for the propagation of feature annotation.</text>
</comment>
<feature type="binding site" evidence="3">
    <location>
        <position position="182"/>
    </location>
    <ligand>
        <name>NAD(+)</name>
        <dbReference type="ChEBI" id="CHEBI:57540"/>
    </ligand>
</feature>
<dbReference type="Gene3D" id="3.40.605.10">
    <property type="entry name" value="Aldehyde Dehydrogenase, Chain A, domain 1"/>
    <property type="match status" value="1"/>
</dbReference>
<dbReference type="InterPro" id="IPR015590">
    <property type="entry name" value="Aldehyde_DH_dom"/>
</dbReference>
<dbReference type="SUPFAM" id="SSF53720">
    <property type="entry name" value="ALDH-like"/>
    <property type="match status" value="1"/>
</dbReference>
<dbReference type="eggNOG" id="COG1012">
    <property type="taxonomic scope" value="Bacteria"/>
</dbReference>
<comment type="pathway">
    <text evidence="3">Polyol metabolism; myo-inositol degradation into acetyl-CoA; acetyl-CoA from myo-inositol: step 7/7.</text>
</comment>
<comment type="similarity">
    <text evidence="3">Belongs to the aldehyde dehydrogenase family. IolA subfamily.</text>
</comment>
<dbReference type="InterPro" id="IPR010061">
    <property type="entry name" value="MeMal-semiAld_DH"/>
</dbReference>
<dbReference type="PROSITE" id="PS00070">
    <property type="entry name" value="ALDEHYDE_DEHYDR_CYS"/>
    <property type="match status" value="1"/>
</dbReference>
<evidence type="ECO:0000259" key="4">
    <source>
        <dbReference type="Pfam" id="PF00171"/>
    </source>
</evidence>
<sequence>MTATTTTVLKNFINGEWVDANTDKFEVVPNPATGEELARTPISTREDVDNAVQAAKEAFKTWSKTPVPKRARILFKYQQLLIDNWDELAKLITQENGKNYKEAYGEVQRGIECVEFAAGAPSLMMGKQLPDIATNIESGMYRYPVGVIGGITPFNFPMMVPCWMFPLAIACGNTFVLKPSERTPILANRLAELFTEAGLPAGVFNIVHGAHDVVNSLIDHKDVPAISFVGSQPVAEYIYKSATAKGKRVQALAGAKNHSIVLPDADLDGAVKEIIAAAYGSAGERCMACSVVVAVDSIADELVAKLNEQAGQLTIGNGLDESVFLGPVIRQENKERTSNYIEIGEKEGAKLVRDGRKDEAYHENGYFIGPTIFDNVDPSMKIWKEEIFAPVLSVVRVKNLEEAIELTNKSDFGNGACLFTDSGSSVRYFRENIEVGMLGVNIGVPAPMAFFPFSGWKNSFYGDLHANGTDGVEFYTRRKMLTARW</sequence>
<dbReference type="AlphaFoldDB" id="W7L9Z1"/>
<dbReference type="InterPro" id="IPR016161">
    <property type="entry name" value="Ald_DH/histidinol_DH"/>
</dbReference>